<evidence type="ECO:0000313" key="1">
    <source>
        <dbReference type="EMBL" id="MPM50981.1"/>
    </source>
</evidence>
<dbReference type="EMBL" id="VSSQ01013208">
    <property type="protein sequence ID" value="MPM50981.1"/>
    <property type="molecule type" value="Genomic_DNA"/>
</dbReference>
<proteinExistence type="predicted"/>
<name>A0A645AFC5_9ZZZZ</name>
<accession>A0A645AFC5</accession>
<gene>
    <name evidence="1" type="ORF">SDC9_97727</name>
</gene>
<reference evidence="1" key="1">
    <citation type="submission" date="2019-08" db="EMBL/GenBank/DDBJ databases">
        <authorList>
            <person name="Kucharzyk K."/>
            <person name="Murdoch R.W."/>
            <person name="Higgins S."/>
            <person name="Loffler F."/>
        </authorList>
    </citation>
    <scope>NUCLEOTIDE SEQUENCE</scope>
</reference>
<sequence length="246" mass="27096">MGMGNKDPWVVNSWLLGTFIERFGGREWILKAAKGEASFTDAPFVKALEVIQAMSKEGLFSPGVNQMSNTEADQEFYQQKSVYLIDAAWRTSAMDSQLPEAQRKAIDMRVFPALPGEKYHNTSSAVASEGFGIAKAVEKDQAKLDAALAFVKFYAGEEGASIRAQFGEVPSYNLDLNKFAVDVMQGKFVEFSATYPMGYVFDSIMDGEGVNLLNTDLQAMMMGNGNPKDIAAKYEAWVAKNDSNRD</sequence>
<dbReference type="Gene3D" id="3.40.190.10">
    <property type="entry name" value="Periplasmic binding protein-like II"/>
    <property type="match status" value="1"/>
</dbReference>
<organism evidence="1">
    <name type="scientific">bioreactor metagenome</name>
    <dbReference type="NCBI Taxonomy" id="1076179"/>
    <lineage>
        <taxon>unclassified sequences</taxon>
        <taxon>metagenomes</taxon>
        <taxon>ecological metagenomes</taxon>
    </lineage>
</organism>
<comment type="caution">
    <text evidence="1">The sequence shown here is derived from an EMBL/GenBank/DDBJ whole genome shotgun (WGS) entry which is preliminary data.</text>
</comment>
<dbReference type="SUPFAM" id="SSF53850">
    <property type="entry name" value="Periplasmic binding protein-like II"/>
    <property type="match status" value="1"/>
</dbReference>
<dbReference type="AlphaFoldDB" id="A0A645AFC5"/>
<dbReference type="InterPro" id="IPR006059">
    <property type="entry name" value="SBP"/>
</dbReference>
<dbReference type="Pfam" id="PF01547">
    <property type="entry name" value="SBP_bac_1"/>
    <property type="match status" value="1"/>
</dbReference>
<protein>
    <recommendedName>
        <fullName evidence="2">Extracellular solute-binding protein</fullName>
    </recommendedName>
</protein>
<evidence type="ECO:0008006" key="2">
    <source>
        <dbReference type="Google" id="ProtNLM"/>
    </source>
</evidence>